<organism evidence="1 2">
    <name type="scientific">Ancylobacter koreensis</name>
    <dbReference type="NCBI Taxonomy" id="266121"/>
    <lineage>
        <taxon>Bacteria</taxon>
        <taxon>Pseudomonadati</taxon>
        <taxon>Pseudomonadota</taxon>
        <taxon>Alphaproteobacteria</taxon>
        <taxon>Hyphomicrobiales</taxon>
        <taxon>Xanthobacteraceae</taxon>
        <taxon>Ancylobacter</taxon>
    </lineage>
</organism>
<evidence type="ECO:0000313" key="2">
    <source>
        <dbReference type="Proteomes" id="UP001202867"/>
    </source>
</evidence>
<keyword evidence="2" id="KW-1185">Reference proteome</keyword>
<dbReference type="EMBL" id="JALKCG010000004">
    <property type="protein sequence ID" value="MCK0208781.1"/>
    <property type="molecule type" value="Genomic_DNA"/>
</dbReference>
<evidence type="ECO:0008006" key="3">
    <source>
        <dbReference type="Google" id="ProtNLM"/>
    </source>
</evidence>
<protein>
    <recommendedName>
        <fullName evidence="3">DUF945 domain-containing protein</fullName>
    </recommendedName>
</protein>
<sequence length="664" mass="68969">MRKTFVVAFVALLVAGVGGYLGFTAFVAHLARSHVDAVLANLKAGGVDAQAGTVSYDVIAGRFELHDLSLSAPGQGTLKIASFVADGVERPSPTRIFAHDVAIEGIAFDGPLPLAPAVEASYRAPRIELAAVEIPATEPAPGTPWQVAMDVFEKVTTDRVSIPGSTVRTTSGTGDQRIETEVMHGAATFEMLKDGRFARASVAPSRFTVGGAPRYAGSGSVGDILAEEVDLSALLILLDPERREAATQFRTLYGAVTVAGYDIAAGDGLKQSWERLELRDVAIRPSAIPAEELFALGRQMQALAARGEKLPPADAARLMEALASIYDGGLRVGSATFEGLRGAMPDGGTATLATLKAGPFDEGRLDTLTLEKLKGTEPGGAPFRLDRLAVGGLRPGAALTLAAQITHEPDALLEWPASLFGLVGTIELDGAEGPTGSGEPVSIDRLALSWTGEPDALPTRLSASLRMTGPTGAVDPNQSAFALVPGQVGRASIAADIGAAWNEAAGTATLDPFYVEVSDAFSVTAKLSLSEVDDSVFSTEPDEAMAGIGHVNLAGLDITVTDSGLYQEKLDDAAKEQGMSADDIRQLIAGFADLLLAQAVTDRPELGPAVQAFVDFVQHPGSTLALRITPRAGPLPMLAIVEALTGADALGIVDELNVEVIGKN</sequence>
<comment type="caution">
    <text evidence="1">The sequence shown here is derived from an EMBL/GenBank/DDBJ whole genome shotgun (WGS) entry which is preliminary data.</text>
</comment>
<name>A0ABT0DND4_9HYPH</name>
<dbReference type="RefSeq" id="WP_247201052.1">
    <property type="nucleotide sequence ID" value="NZ_JALKCG010000004.1"/>
</dbReference>
<dbReference type="Proteomes" id="UP001202867">
    <property type="component" value="Unassembled WGS sequence"/>
</dbReference>
<gene>
    <name evidence="1" type="ORF">MWN33_12150</name>
</gene>
<evidence type="ECO:0000313" key="1">
    <source>
        <dbReference type="EMBL" id="MCK0208781.1"/>
    </source>
</evidence>
<accession>A0ABT0DND4</accession>
<proteinExistence type="predicted"/>
<reference evidence="2" key="1">
    <citation type="submission" date="2023-07" db="EMBL/GenBank/DDBJ databases">
        <title>Ancylobacter moscoviensis sp. nov., facultatively methylotrophic bacteria from activated sludge and the reclassification of Starkeya novella (Starkey 1934) Kelly et al. 2000 as Ancylobacter novellus comb. nov., Starkeya koreensis Im et al. 2006 as Ancylobacter koreensis comb.nov., Angulomicrobium tetraedrale Vasil'eva et al. 1986 as Ancylobacter tetraedralis comb. nov., Angulomicrobium amanitiforme Fritz et al. 2004 as Ancylobacter amanitiformis comb. nov. and Methylorhabdus multivorans Doronina et al. 1996 as Ancylobacter multivorans comb. nov. and emended description of the genus Ancylobacter.</title>
        <authorList>
            <person name="Doronina N."/>
            <person name="Chemodurova A."/>
            <person name="Grouzdev D."/>
            <person name="Koziaeva V."/>
            <person name="Shi W."/>
            <person name="Wu L."/>
            <person name="Kaparullina E."/>
        </authorList>
    </citation>
    <scope>NUCLEOTIDE SEQUENCE [LARGE SCALE GENOMIC DNA]</scope>
    <source>
        <strain evidence="2">Jip08</strain>
    </source>
</reference>